<evidence type="ECO:0000313" key="2">
    <source>
        <dbReference type="EMBL" id="WMT06091.1"/>
    </source>
</evidence>
<evidence type="ECO:0000256" key="1">
    <source>
        <dbReference type="SAM" id="Phobius"/>
    </source>
</evidence>
<accession>A0AAF0SXH9</accession>
<protein>
    <submittedName>
        <fullName evidence="2">Uncharacterized protein</fullName>
    </submittedName>
</protein>
<proteinExistence type="predicted"/>
<organism evidence="2 3">
    <name type="scientific">Natrinema thermotolerans</name>
    <dbReference type="NCBI Taxonomy" id="121872"/>
    <lineage>
        <taxon>Archaea</taxon>
        <taxon>Methanobacteriati</taxon>
        <taxon>Methanobacteriota</taxon>
        <taxon>Stenosarchaea group</taxon>
        <taxon>Halobacteria</taxon>
        <taxon>Halobacteriales</taxon>
        <taxon>Natrialbaceae</taxon>
        <taxon>Natrinema</taxon>
    </lineage>
</organism>
<dbReference type="RefSeq" id="WP_049965659.1">
    <property type="nucleotide sequence ID" value="NZ_CP101873.1"/>
</dbReference>
<dbReference type="GeneID" id="39862328"/>
<name>A0AAF0SXH9_9EURY</name>
<feature type="transmembrane region" description="Helical" evidence="1">
    <location>
        <begin position="40"/>
        <end position="58"/>
    </location>
</feature>
<sequence>MALASPIASAVVFVVSLLIGALGIYAGARVIVGRGDYDRAIVTALIGAIVWAIVGFVVGWIPLLGPLLALIAYIGVINWRYPGDWTAAAMIGLVAWVTVLIVLYALAALGITGFAAVGVPGL</sequence>
<gene>
    <name evidence="2" type="ORF">NP511_11920</name>
</gene>
<feature type="transmembrane region" description="Helical" evidence="1">
    <location>
        <begin position="6"/>
        <end position="28"/>
    </location>
</feature>
<dbReference type="AlphaFoldDB" id="A0AAF0SXH9"/>
<dbReference type="Proteomes" id="UP001224926">
    <property type="component" value="Chromosome"/>
</dbReference>
<keyword evidence="1" id="KW-1133">Transmembrane helix</keyword>
<keyword evidence="1" id="KW-0472">Membrane</keyword>
<evidence type="ECO:0000313" key="3">
    <source>
        <dbReference type="Proteomes" id="UP001224926"/>
    </source>
</evidence>
<keyword evidence="3" id="KW-1185">Reference proteome</keyword>
<reference evidence="2 3" key="1">
    <citation type="submission" date="2022-07" db="EMBL/GenBank/DDBJ databases">
        <title>Two temperate virus in Haloterrigena jeotgali A29.</title>
        <authorList>
            <person name="Deng X."/>
        </authorList>
    </citation>
    <scope>NUCLEOTIDE SEQUENCE [LARGE SCALE GENOMIC DNA]</scope>
    <source>
        <strain evidence="2 3">A29</strain>
    </source>
</reference>
<feature type="transmembrane region" description="Helical" evidence="1">
    <location>
        <begin position="93"/>
        <end position="117"/>
    </location>
</feature>
<dbReference type="GeneID" id="84214659"/>
<keyword evidence="1" id="KW-0812">Transmembrane</keyword>
<dbReference type="EMBL" id="CP101873">
    <property type="protein sequence ID" value="WMT06091.1"/>
    <property type="molecule type" value="Genomic_DNA"/>
</dbReference>